<dbReference type="AlphaFoldDB" id="A0AAJ1QCT0"/>
<keyword evidence="1" id="KW-1133">Transmembrane helix</keyword>
<gene>
    <name evidence="2" type="ORF">HX001_04200</name>
</gene>
<keyword evidence="1" id="KW-0812">Transmembrane</keyword>
<evidence type="ECO:0000256" key="1">
    <source>
        <dbReference type="SAM" id="Phobius"/>
    </source>
</evidence>
<reference evidence="2" key="1">
    <citation type="submission" date="2020-06" db="EMBL/GenBank/DDBJ databases">
        <authorList>
            <person name="Dong N."/>
        </authorList>
    </citation>
    <scope>NUCLEOTIDE SEQUENCE</scope>
    <source>
        <strain evidence="2">R655-4</strain>
    </source>
</reference>
<evidence type="ECO:0000313" key="2">
    <source>
        <dbReference type="EMBL" id="MDM1071693.1"/>
    </source>
</evidence>
<keyword evidence="1" id="KW-0472">Membrane</keyword>
<dbReference type="EMBL" id="JACAGJ010000002">
    <property type="protein sequence ID" value="MDM1071693.1"/>
    <property type="molecule type" value="Genomic_DNA"/>
</dbReference>
<organism evidence="2 3">
    <name type="scientific">Empedobacter brevis</name>
    <dbReference type="NCBI Taxonomy" id="247"/>
    <lineage>
        <taxon>Bacteria</taxon>
        <taxon>Pseudomonadati</taxon>
        <taxon>Bacteroidota</taxon>
        <taxon>Flavobacteriia</taxon>
        <taxon>Flavobacteriales</taxon>
        <taxon>Weeksellaceae</taxon>
        <taxon>Empedobacter</taxon>
    </lineage>
</organism>
<name>A0AAJ1QCT0_9FLAO</name>
<sequence length="352" mass="40713">MKKLFKFLKITFFSFLALIILLFLYFFSSNKLFLGSKNQENIDYLTQNNVLMNDSINGKLFDEDFYKAKVFLLGEIHGYADNQKLDKALFQFLNKKIGVKYYIAEMDSLTAKKLNLFLSEKTKDEAKLKEVVQSIGKRIPQQSSQELFNKWSELYEYNKTLNDSMKITVIGIDTDFDKNDSKISRDSAMLVNFQHAVKNLKLENEKFYGLFGFFHVLQKNVENGKAPFAERLKKSGIATKSFVSYTLESEMYLPKNPQFPTPPDEKIDWINADGPLMLVKGINDLKKLSQQNSVTLFKLDSKNSPYFKSQNLINVKSRVFGENIIPAQNSTTTDYFQYVFLLRNSKALTKLN</sequence>
<accession>A0AAJ1QCT0</accession>
<evidence type="ECO:0000313" key="3">
    <source>
        <dbReference type="Proteomes" id="UP001170959"/>
    </source>
</evidence>
<feature type="transmembrane region" description="Helical" evidence="1">
    <location>
        <begin position="7"/>
        <end position="27"/>
    </location>
</feature>
<dbReference type="SUPFAM" id="SSF159501">
    <property type="entry name" value="EreA/ChaN-like"/>
    <property type="match status" value="1"/>
</dbReference>
<protein>
    <recommendedName>
        <fullName evidence="4">Erythromycin esterase family protein</fullName>
    </recommendedName>
</protein>
<dbReference type="GeneID" id="84651289"/>
<reference evidence="2" key="2">
    <citation type="journal article" date="2022" name="Sci. Total Environ.">
        <title>Prevalence, transmission, and molecular epidemiology of tet(X)-positive bacteria among humans, animals, and environmental niches in China: An epidemiological, and genomic-based study.</title>
        <authorList>
            <person name="Dong N."/>
            <person name="Zeng Y."/>
            <person name="Cai C."/>
            <person name="Sun C."/>
            <person name="Lu J."/>
            <person name="Liu C."/>
            <person name="Zhou H."/>
            <person name="Sun Q."/>
            <person name="Shu L."/>
            <person name="Wang H."/>
            <person name="Wang Y."/>
            <person name="Wang S."/>
            <person name="Wu C."/>
            <person name="Chan E.W."/>
            <person name="Chen G."/>
            <person name="Shen Z."/>
            <person name="Chen S."/>
            <person name="Zhang R."/>
        </authorList>
    </citation>
    <scope>NUCLEOTIDE SEQUENCE</scope>
    <source>
        <strain evidence="2">R655-4</strain>
    </source>
</reference>
<proteinExistence type="predicted"/>
<dbReference type="Proteomes" id="UP001170959">
    <property type="component" value="Unassembled WGS sequence"/>
</dbReference>
<dbReference type="RefSeq" id="WP_019976720.1">
    <property type="nucleotide sequence ID" value="NZ_CP013210.1"/>
</dbReference>
<comment type="caution">
    <text evidence="2">The sequence shown here is derived from an EMBL/GenBank/DDBJ whole genome shotgun (WGS) entry which is preliminary data.</text>
</comment>
<evidence type="ECO:0008006" key="4">
    <source>
        <dbReference type="Google" id="ProtNLM"/>
    </source>
</evidence>